<name>A0A0D0PAC1_9RHOB</name>
<gene>
    <name evidence="3" type="ORF">Wenmar_03099</name>
</gene>
<accession>A0A0D0PAC1</accession>
<dbReference type="InterPro" id="IPR003736">
    <property type="entry name" value="PAAI_dom"/>
</dbReference>
<dbReference type="eggNOG" id="COG2050">
    <property type="taxonomic scope" value="Bacteria"/>
</dbReference>
<evidence type="ECO:0000313" key="3">
    <source>
        <dbReference type="EMBL" id="KIQ68451.1"/>
    </source>
</evidence>
<dbReference type="EMBL" id="AONG01000014">
    <property type="protein sequence ID" value="KIQ68451.1"/>
    <property type="molecule type" value="Genomic_DNA"/>
</dbReference>
<keyword evidence="4" id="KW-1185">Reference proteome</keyword>
<dbReference type="InterPro" id="IPR029069">
    <property type="entry name" value="HotDog_dom_sf"/>
</dbReference>
<dbReference type="Pfam" id="PF03061">
    <property type="entry name" value="4HBT"/>
    <property type="match status" value="1"/>
</dbReference>
<organism evidence="3 4">
    <name type="scientific">Wenxinia marina DSM 24838</name>
    <dbReference type="NCBI Taxonomy" id="1123501"/>
    <lineage>
        <taxon>Bacteria</taxon>
        <taxon>Pseudomonadati</taxon>
        <taxon>Pseudomonadota</taxon>
        <taxon>Alphaproteobacteria</taxon>
        <taxon>Rhodobacterales</taxon>
        <taxon>Roseobacteraceae</taxon>
        <taxon>Wenxinia</taxon>
    </lineage>
</organism>
<feature type="domain" description="Thioesterase" evidence="2">
    <location>
        <begin position="65"/>
        <end position="142"/>
    </location>
</feature>
<protein>
    <recommendedName>
        <fullName evidence="2">Thioesterase domain-containing protein</fullName>
    </recommendedName>
</protein>
<dbReference type="GO" id="GO:0005829">
    <property type="term" value="C:cytosol"/>
    <property type="evidence" value="ECO:0007669"/>
    <property type="project" value="TreeGrafter"/>
</dbReference>
<sequence length="152" mass="15754">MTRPIGTLAPEERAAMSGLDFMRAVVDGTAPQVPMHVHLGFTLVRADPGLAGFVGAATEECLNPMGGVHGGWYASLLDSAMGCALMTTLPQGTSFTTLEFKLNMMRAVRPGDPVTAEGRVIHGGRRTAVVAAEITAEGRTVAAATGTCLILS</sequence>
<dbReference type="SUPFAM" id="SSF54637">
    <property type="entry name" value="Thioesterase/thiol ester dehydrase-isomerase"/>
    <property type="match status" value="1"/>
</dbReference>
<evidence type="ECO:0000313" key="4">
    <source>
        <dbReference type="Proteomes" id="UP000035100"/>
    </source>
</evidence>
<dbReference type="Proteomes" id="UP000035100">
    <property type="component" value="Unassembled WGS sequence"/>
</dbReference>
<proteinExistence type="predicted"/>
<keyword evidence="1" id="KW-0378">Hydrolase</keyword>
<reference evidence="3 4" key="1">
    <citation type="submission" date="2013-01" db="EMBL/GenBank/DDBJ databases">
        <authorList>
            <person name="Fiebig A."/>
            <person name="Goeker M."/>
            <person name="Klenk H.-P.P."/>
        </authorList>
    </citation>
    <scope>NUCLEOTIDE SEQUENCE [LARGE SCALE GENOMIC DNA]</scope>
    <source>
        <strain evidence="3 4">DSM 24838</strain>
    </source>
</reference>
<dbReference type="STRING" id="1123501.Wenmar_03099"/>
<dbReference type="AlphaFoldDB" id="A0A0D0PAC1"/>
<evidence type="ECO:0000259" key="2">
    <source>
        <dbReference type="Pfam" id="PF03061"/>
    </source>
</evidence>
<dbReference type="RefSeq" id="WP_018301889.1">
    <property type="nucleotide sequence ID" value="NZ_KB902279.1"/>
</dbReference>
<dbReference type="CDD" id="cd03443">
    <property type="entry name" value="PaaI_thioesterase"/>
    <property type="match status" value="1"/>
</dbReference>
<dbReference type="NCBIfam" id="TIGR00369">
    <property type="entry name" value="unchar_dom_1"/>
    <property type="match status" value="1"/>
</dbReference>
<dbReference type="OrthoDB" id="9813282at2"/>
<dbReference type="GO" id="GO:0061522">
    <property type="term" value="F:1,4-dihydroxy-2-naphthoyl-CoA thioesterase activity"/>
    <property type="evidence" value="ECO:0007669"/>
    <property type="project" value="TreeGrafter"/>
</dbReference>
<dbReference type="PANTHER" id="PTHR43240:SF1">
    <property type="entry name" value="BLR5584 PROTEIN"/>
    <property type="match status" value="1"/>
</dbReference>
<dbReference type="Gene3D" id="3.10.129.10">
    <property type="entry name" value="Hotdog Thioesterase"/>
    <property type="match status" value="1"/>
</dbReference>
<comment type="caution">
    <text evidence="3">The sequence shown here is derived from an EMBL/GenBank/DDBJ whole genome shotgun (WGS) entry which is preliminary data.</text>
</comment>
<evidence type="ECO:0000256" key="1">
    <source>
        <dbReference type="ARBA" id="ARBA00022801"/>
    </source>
</evidence>
<dbReference type="InterPro" id="IPR006683">
    <property type="entry name" value="Thioestr_dom"/>
</dbReference>
<dbReference type="PANTHER" id="PTHR43240">
    <property type="entry name" value="1,4-DIHYDROXY-2-NAPHTHOYL-COA THIOESTERASE 1"/>
    <property type="match status" value="1"/>
</dbReference>